<dbReference type="GeneID" id="17268401"/>
<dbReference type="InterPro" id="IPR027417">
    <property type="entry name" value="P-loop_NTPase"/>
</dbReference>
<dbReference type="AlphaFoldDB" id="A0A0D3JH69"/>
<reference evidence="1" key="2">
    <citation type="submission" date="2024-10" db="UniProtKB">
        <authorList>
            <consortium name="EnsemblProtists"/>
        </authorList>
    </citation>
    <scope>IDENTIFICATION</scope>
</reference>
<sequence>GAAGLTLTQASTVFLLEPALQPGIERQAAGRIARIGQSEETRCVRLLIKDTVETKIVEWQR</sequence>
<accession>A0A0D3JH69</accession>
<organism evidence="1 2">
    <name type="scientific">Emiliania huxleyi (strain CCMP1516)</name>
    <dbReference type="NCBI Taxonomy" id="280463"/>
    <lineage>
        <taxon>Eukaryota</taxon>
        <taxon>Haptista</taxon>
        <taxon>Haptophyta</taxon>
        <taxon>Prymnesiophyceae</taxon>
        <taxon>Isochrysidales</taxon>
        <taxon>Noelaerhabdaceae</taxon>
        <taxon>Emiliania</taxon>
    </lineage>
</organism>
<dbReference type="KEGG" id="ehx:EMIHUDRAFT_59963"/>
<evidence type="ECO:0000313" key="2">
    <source>
        <dbReference type="Proteomes" id="UP000013827"/>
    </source>
</evidence>
<evidence type="ECO:0008006" key="3">
    <source>
        <dbReference type="Google" id="ProtNLM"/>
    </source>
</evidence>
<keyword evidence="2" id="KW-1185">Reference proteome</keyword>
<dbReference type="SUPFAM" id="SSF52540">
    <property type="entry name" value="P-loop containing nucleoside triphosphate hydrolases"/>
    <property type="match status" value="1"/>
</dbReference>
<dbReference type="STRING" id="2903.R1EPP6"/>
<dbReference type="Gene3D" id="3.40.50.300">
    <property type="entry name" value="P-loop containing nucleotide triphosphate hydrolases"/>
    <property type="match status" value="1"/>
</dbReference>
<name>A0A0D3JH69_EMIH1</name>
<dbReference type="eggNOG" id="KOG0298">
    <property type="taxonomic scope" value="Eukaryota"/>
</dbReference>
<evidence type="ECO:0000313" key="1">
    <source>
        <dbReference type="EnsemblProtists" id="EOD22854"/>
    </source>
</evidence>
<dbReference type="EnsemblProtists" id="EOD22854">
    <property type="protein sequence ID" value="EOD22854"/>
    <property type="gene ID" value="EMIHUDRAFT_59963"/>
</dbReference>
<dbReference type="OMA" id="SEETRCV"/>
<dbReference type="PANTHER" id="PTHR45865:SF1">
    <property type="entry name" value="E3 UBIQUITIN-PROTEIN LIGASE SHPRH"/>
    <property type="match status" value="1"/>
</dbReference>
<dbReference type="PANTHER" id="PTHR45865">
    <property type="entry name" value="E3 UBIQUITIN-PROTEIN LIGASE SHPRH FAMILY MEMBER"/>
    <property type="match status" value="1"/>
</dbReference>
<reference evidence="2" key="1">
    <citation type="journal article" date="2013" name="Nature">
        <title>Pan genome of the phytoplankton Emiliania underpins its global distribution.</title>
        <authorList>
            <person name="Read B.A."/>
            <person name="Kegel J."/>
            <person name="Klute M.J."/>
            <person name="Kuo A."/>
            <person name="Lefebvre S.C."/>
            <person name="Maumus F."/>
            <person name="Mayer C."/>
            <person name="Miller J."/>
            <person name="Monier A."/>
            <person name="Salamov A."/>
            <person name="Young J."/>
            <person name="Aguilar M."/>
            <person name="Claverie J.M."/>
            <person name="Frickenhaus S."/>
            <person name="Gonzalez K."/>
            <person name="Herman E.K."/>
            <person name="Lin Y.C."/>
            <person name="Napier J."/>
            <person name="Ogata H."/>
            <person name="Sarno A.F."/>
            <person name="Shmutz J."/>
            <person name="Schroeder D."/>
            <person name="de Vargas C."/>
            <person name="Verret F."/>
            <person name="von Dassow P."/>
            <person name="Valentin K."/>
            <person name="Van de Peer Y."/>
            <person name="Wheeler G."/>
            <person name="Dacks J.B."/>
            <person name="Delwiche C.F."/>
            <person name="Dyhrman S.T."/>
            <person name="Glockner G."/>
            <person name="John U."/>
            <person name="Richards T."/>
            <person name="Worden A.Z."/>
            <person name="Zhang X."/>
            <person name="Grigoriev I.V."/>
            <person name="Allen A.E."/>
            <person name="Bidle K."/>
            <person name="Borodovsky M."/>
            <person name="Bowler C."/>
            <person name="Brownlee C."/>
            <person name="Cock J.M."/>
            <person name="Elias M."/>
            <person name="Gladyshev V.N."/>
            <person name="Groth M."/>
            <person name="Guda C."/>
            <person name="Hadaegh A."/>
            <person name="Iglesias-Rodriguez M.D."/>
            <person name="Jenkins J."/>
            <person name="Jones B.M."/>
            <person name="Lawson T."/>
            <person name="Leese F."/>
            <person name="Lindquist E."/>
            <person name="Lobanov A."/>
            <person name="Lomsadze A."/>
            <person name="Malik S.B."/>
            <person name="Marsh M.E."/>
            <person name="Mackinder L."/>
            <person name="Mock T."/>
            <person name="Mueller-Roeber B."/>
            <person name="Pagarete A."/>
            <person name="Parker M."/>
            <person name="Probert I."/>
            <person name="Quesneville H."/>
            <person name="Raines C."/>
            <person name="Rensing S.A."/>
            <person name="Riano-Pachon D.M."/>
            <person name="Richier S."/>
            <person name="Rokitta S."/>
            <person name="Shiraiwa Y."/>
            <person name="Soanes D.M."/>
            <person name="van der Giezen M."/>
            <person name="Wahlund T.M."/>
            <person name="Williams B."/>
            <person name="Wilson W."/>
            <person name="Wolfe G."/>
            <person name="Wurch L.L."/>
        </authorList>
    </citation>
    <scope>NUCLEOTIDE SEQUENCE</scope>
</reference>
<proteinExistence type="predicted"/>
<dbReference type="InterPro" id="IPR052583">
    <property type="entry name" value="ATP-helicase/E3_Ub-Ligase"/>
</dbReference>
<dbReference type="HOGENOM" id="CLU_000315_30_3_1"/>
<dbReference type="PaxDb" id="2903-EOD22854"/>
<dbReference type="Proteomes" id="UP000013827">
    <property type="component" value="Unassembled WGS sequence"/>
</dbReference>
<protein>
    <recommendedName>
        <fullName evidence="3">Helicase C-terminal domain-containing protein</fullName>
    </recommendedName>
</protein>
<dbReference type="RefSeq" id="XP_005775283.1">
    <property type="nucleotide sequence ID" value="XM_005775226.1"/>
</dbReference>